<gene>
    <name evidence="2" type="ORF">G3574_19850</name>
</gene>
<dbReference type="InterPro" id="IPR049945">
    <property type="entry name" value="AAA_22"/>
</dbReference>
<dbReference type="Proteomes" id="UP000482155">
    <property type="component" value="Unassembled WGS sequence"/>
</dbReference>
<dbReference type="Pfam" id="PF13401">
    <property type="entry name" value="AAA_22"/>
    <property type="match status" value="1"/>
</dbReference>
<dbReference type="GO" id="GO:0016887">
    <property type="term" value="F:ATP hydrolysis activity"/>
    <property type="evidence" value="ECO:0007669"/>
    <property type="project" value="InterPro"/>
</dbReference>
<dbReference type="EMBL" id="JAAIVB010000069">
    <property type="protein sequence ID" value="NEX63340.1"/>
    <property type="molecule type" value="Genomic_DNA"/>
</dbReference>
<feature type="domain" description="ORC1/DEAH AAA+ ATPase" evidence="1">
    <location>
        <begin position="46"/>
        <end position="176"/>
    </location>
</feature>
<evidence type="ECO:0000259" key="1">
    <source>
        <dbReference type="Pfam" id="PF13401"/>
    </source>
</evidence>
<proteinExistence type="predicted"/>
<dbReference type="GO" id="GO:0005524">
    <property type="term" value="F:ATP binding"/>
    <property type="evidence" value="ECO:0007669"/>
    <property type="project" value="UniProtKB-KW"/>
</dbReference>
<dbReference type="Gene3D" id="3.40.50.300">
    <property type="entry name" value="P-loop containing nucleotide triphosphate hydrolases"/>
    <property type="match status" value="1"/>
</dbReference>
<accession>A0A6B3SQY9</accession>
<dbReference type="AlphaFoldDB" id="A0A6B3SQY9"/>
<organism evidence="2 3">
    <name type="scientific">Noviherbaspirillum galbum</name>
    <dbReference type="NCBI Taxonomy" id="2709383"/>
    <lineage>
        <taxon>Bacteria</taxon>
        <taxon>Pseudomonadati</taxon>
        <taxon>Pseudomonadota</taxon>
        <taxon>Betaproteobacteria</taxon>
        <taxon>Burkholderiales</taxon>
        <taxon>Oxalobacteraceae</taxon>
        <taxon>Noviherbaspirillum</taxon>
    </lineage>
</organism>
<keyword evidence="3" id="KW-1185">Reference proteome</keyword>
<name>A0A6B3SQY9_9BURK</name>
<keyword evidence="2" id="KW-0067">ATP-binding</keyword>
<dbReference type="InterPro" id="IPR027417">
    <property type="entry name" value="P-loop_NTPase"/>
</dbReference>
<keyword evidence="2" id="KW-0547">Nucleotide-binding</keyword>
<dbReference type="SUPFAM" id="SSF52540">
    <property type="entry name" value="P-loop containing nucleoside triphosphate hydrolases"/>
    <property type="match status" value="1"/>
</dbReference>
<reference evidence="2 3" key="1">
    <citation type="submission" date="2020-02" db="EMBL/GenBank/DDBJ databases">
        <authorList>
            <person name="Kim M.K."/>
        </authorList>
    </citation>
    <scope>NUCLEOTIDE SEQUENCE [LARGE SCALE GENOMIC DNA]</scope>
    <source>
        <strain evidence="2 3">17J57-3</strain>
    </source>
</reference>
<evidence type="ECO:0000313" key="2">
    <source>
        <dbReference type="EMBL" id="NEX63340.1"/>
    </source>
</evidence>
<evidence type="ECO:0000313" key="3">
    <source>
        <dbReference type="Proteomes" id="UP000482155"/>
    </source>
</evidence>
<comment type="caution">
    <text evidence="2">The sequence shown here is derived from an EMBL/GenBank/DDBJ whole genome shotgun (WGS) entry which is preliminary data.</text>
</comment>
<sequence length="330" mass="37911">MADTYQRPVSFDCHPVIEQKYILPTPSIEEMYLRVKKLIRLRTPGGIIFAHPRFGKTYGVRYVMRVLREDYPKAVVLSFGCQKKRSKSEDAFFSLLLQAVGHPGAFTGSVPKKRARLNERIMELVNRSGHNWFVIFADEAQRLDVIEYEWLRDVHDELERYGIRMITLLVGQPQLLNQKSAFRLSRETQIVARFMIDELQFHGLLSADDVATCLAGYDEACFPVNSEWSYTRFFLPAAYSTGFRLVNQAAVLWDTFKTAHDAAGFSYDLQIPMQYFARSVEIALGESAAQDDYHFSIPLLTWQLAIKESNFVAAQEELRIVMTDDLPAQD</sequence>
<protein>
    <submittedName>
        <fullName evidence="2">ATP-binding protein</fullName>
    </submittedName>
</protein>
<dbReference type="RefSeq" id="WP_163967157.1">
    <property type="nucleotide sequence ID" value="NZ_JAAIVB010000069.1"/>
</dbReference>